<dbReference type="EMBL" id="GBRH01250607">
    <property type="protein sequence ID" value="JAD47288.1"/>
    <property type="molecule type" value="Transcribed_RNA"/>
</dbReference>
<keyword evidence="4" id="KW-0206">Cytoskeleton</keyword>
<name>A0A0A9ABH8_ARUDO</name>
<dbReference type="GO" id="GO:0008574">
    <property type="term" value="F:plus-end-directed microtubule motor activity"/>
    <property type="evidence" value="ECO:0007669"/>
    <property type="project" value="TreeGrafter"/>
</dbReference>
<dbReference type="GO" id="GO:0051231">
    <property type="term" value="P:spindle elongation"/>
    <property type="evidence" value="ECO:0007669"/>
    <property type="project" value="TreeGrafter"/>
</dbReference>
<feature type="region of interest" description="Disordered" evidence="5">
    <location>
        <begin position="247"/>
        <end position="278"/>
    </location>
</feature>
<dbReference type="GO" id="GO:0072686">
    <property type="term" value="C:mitotic spindle"/>
    <property type="evidence" value="ECO:0007669"/>
    <property type="project" value="TreeGrafter"/>
</dbReference>
<dbReference type="InterPro" id="IPR047149">
    <property type="entry name" value="KIF11-like"/>
</dbReference>
<evidence type="ECO:0000256" key="5">
    <source>
        <dbReference type="SAM" id="MobiDB-lite"/>
    </source>
</evidence>
<evidence type="ECO:0000256" key="4">
    <source>
        <dbReference type="ARBA" id="ARBA00023212"/>
    </source>
</evidence>
<feature type="compositionally biased region" description="Polar residues" evidence="5">
    <location>
        <begin position="259"/>
        <end position="269"/>
    </location>
</feature>
<evidence type="ECO:0000256" key="1">
    <source>
        <dbReference type="ARBA" id="ARBA00004245"/>
    </source>
</evidence>
<reference evidence="6" key="2">
    <citation type="journal article" date="2015" name="Data Brief">
        <title>Shoot transcriptome of the giant reed, Arundo donax.</title>
        <authorList>
            <person name="Barrero R.A."/>
            <person name="Guerrero F.D."/>
            <person name="Moolhuijzen P."/>
            <person name="Goolsby J.A."/>
            <person name="Tidwell J."/>
            <person name="Bellgard S.E."/>
            <person name="Bellgard M.I."/>
        </authorList>
    </citation>
    <scope>NUCLEOTIDE SEQUENCE</scope>
    <source>
        <tissue evidence="6">Shoot tissue taken approximately 20 cm above the soil surface</tissue>
    </source>
</reference>
<keyword evidence="2" id="KW-0963">Cytoplasm</keyword>
<evidence type="ECO:0000256" key="3">
    <source>
        <dbReference type="ARBA" id="ARBA00023175"/>
    </source>
</evidence>
<dbReference type="GO" id="GO:0090307">
    <property type="term" value="P:mitotic spindle assembly"/>
    <property type="evidence" value="ECO:0007669"/>
    <property type="project" value="TreeGrafter"/>
</dbReference>
<dbReference type="PANTHER" id="PTHR47970">
    <property type="entry name" value="KINESIN-LIKE PROTEIN KIF11"/>
    <property type="match status" value="1"/>
</dbReference>
<organism evidence="6">
    <name type="scientific">Arundo donax</name>
    <name type="common">Giant reed</name>
    <name type="synonym">Donax arundinaceus</name>
    <dbReference type="NCBI Taxonomy" id="35708"/>
    <lineage>
        <taxon>Eukaryota</taxon>
        <taxon>Viridiplantae</taxon>
        <taxon>Streptophyta</taxon>
        <taxon>Embryophyta</taxon>
        <taxon>Tracheophyta</taxon>
        <taxon>Spermatophyta</taxon>
        <taxon>Magnoliopsida</taxon>
        <taxon>Liliopsida</taxon>
        <taxon>Poales</taxon>
        <taxon>Poaceae</taxon>
        <taxon>PACMAD clade</taxon>
        <taxon>Arundinoideae</taxon>
        <taxon>Arundineae</taxon>
        <taxon>Arundo</taxon>
    </lineage>
</organism>
<proteinExistence type="predicted"/>
<evidence type="ECO:0000313" key="6">
    <source>
        <dbReference type="EMBL" id="JAD47288.1"/>
    </source>
</evidence>
<accession>A0A0A9ABH8</accession>
<evidence type="ECO:0000256" key="2">
    <source>
        <dbReference type="ARBA" id="ARBA00022490"/>
    </source>
</evidence>
<sequence>MFAISNGRKKKLVQTAVGSLRESAVNRTSHLQKEISTAQDFTSSVREKWGFYMEETEKNYIEDITAVDSGRSCLAEVLVECKAKTSMGALQWKSAEDSLFSLGKGNVESVDSIVRTGTEANQLLRSKLSSAVSLTLEDINVANKALLSSIDSSLKLDHDACKNIGSILTPCHGEMRELKGEHQHKVVEITENAGKCLEEEYLVDEPSCSTPRRRQIDLPSVESIEELRTPDYDELLKSFRESRGSWKQANGDTRHFSEAQEQTSLSVRNSRVPLIARN</sequence>
<dbReference type="AlphaFoldDB" id="A0A0A9ABH8"/>
<protein>
    <submittedName>
        <fullName evidence="6">Uncharacterized protein</fullName>
    </submittedName>
</protein>
<dbReference type="PANTHER" id="PTHR47970:SF9">
    <property type="entry name" value="KINESIN-LIKE PROTEIN KIN-5D"/>
    <property type="match status" value="1"/>
</dbReference>
<dbReference type="GO" id="GO:0005876">
    <property type="term" value="C:spindle microtubule"/>
    <property type="evidence" value="ECO:0007669"/>
    <property type="project" value="TreeGrafter"/>
</dbReference>
<keyword evidence="3" id="KW-0505">Motor protein</keyword>
<comment type="subcellular location">
    <subcellularLocation>
        <location evidence="1">Cytoplasm</location>
        <location evidence="1">Cytoskeleton</location>
    </subcellularLocation>
</comment>
<reference evidence="6" key="1">
    <citation type="submission" date="2014-09" db="EMBL/GenBank/DDBJ databases">
        <authorList>
            <person name="Magalhaes I.L.F."/>
            <person name="Oliveira U."/>
            <person name="Santos F.R."/>
            <person name="Vidigal T.H.D.A."/>
            <person name="Brescovit A.D."/>
            <person name="Santos A.J."/>
        </authorList>
    </citation>
    <scope>NUCLEOTIDE SEQUENCE</scope>
    <source>
        <tissue evidence="6">Shoot tissue taken approximately 20 cm above the soil surface</tissue>
    </source>
</reference>